<dbReference type="CDD" id="cd09917">
    <property type="entry name" value="F-box_SF"/>
    <property type="match status" value="1"/>
</dbReference>
<proteinExistence type="predicted"/>
<name>A0AAD7BRE6_9AGAR</name>
<gene>
    <name evidence="2" type="ORF">FB45DRAFT_41712</name>
</gene>
<comment type="caution">
    <text evidence="2">The sequence shown here is derived from an EMBL/GenBank/DDBJ whole genome shotgun (WGS) entry which is preliminary data.</text>
</comment>
<protein>
    <recommendedName>
        <fullName evidence="1">F-box domain-containing protein</fullName>
    </recommendedName>
</protein>
<dbReference type="AlphaFoldDB" id="A0AAD7BRE6"/>
<sequence>MVTLISTAIMSFRIFDLPSELLVPILSFLSNEDLHNAGQASFILLEVIDSSVELQYLKTLRVAQMADNPSSHIPIVDRLAALTARESAFLRVKPSWKRSYVVNFMPAGLYELSAGLFFLGEFTRKALRYIKLPTQPAQDHEPSVEWERIETKSENAIIIDFGLAIEEHDLIVMATFNLTEPFEELRDNMPLKGEIQLEFLSLSTREPHPQARESITVQQSLWGLPNVVLEIVGDHVLFAVSYAHEEGPNDNVYFYEWRTRRLVKIITAERRTYFGAVFLSTDVVLLPNTSAATLELWQISSNEDTPALTLHLPRVVPGVQLRLMTARGEPNPSALPLRKDPYTPFSTSSENSIIVFHVSFPMHRFLLFIHRRALLSLIDKHPEPANDPLPYSEWGPNVCRWLNAAGLNTDWITTTSGQRCVLLPMRPSPFFLLDFNPLNEPVGPSARRLPADNDPFSMDHGIWAETVGSRLECHVAGGNQQFTGYSGASLDDSRIIALRVSCLPLLSVFVC</sequence>
<keyword evidence="3" id="KW-1185">Reference proteome</keyword>
<dbReference type="EMBL" id="JARKIF010000010">
    <property type="protein sequence ID" value="KAJ7628632.1"/>
    <property type="molecule type" value="Genomic_DNA"/>
</dbReference>
<dbReference type="PROSITE" id="PS50181">
    <property type="entry name" value="FBOX"/>
    <property type="match status" value="1"/>
</dbReference>
<accession>A0AAD7BRE6</accession>
<evidence type="ECO:0000313" key="2">
    <source>
        <dbReference type="EMBL" id="KAJ7628632.1"/>
    </source>
</evidence>
<dbReference type="Proteomes" id="UP001221142">
    <property type="component" value="Unassembled WGS sequence"/>
</dbReference>
<evidence type="ECO:0000259" key="1">
    <source>
        <dbReference type="PROSITE" id="PS50181"/>
    </source>
</evidence>
<dbReference type="SUPFAM" id="SSF81383">
    <property type="entry name" value="F-box domain"/>
    <property type="match status" value="1"/>
</dbReference>
<reference evidence="2" key="1">
    <citation type="submission" date="2023-03" db="EMBL/GenBank/DDBJ databases">
        <title>Massive genome expansion in bonnet fungi (Mycena s.s.) driven by repeated elements and novel gene families across ecological guilds.</title>
        <authorList>
            <consortium name="Lawrence Berkeley National Laboratory"/>
            <person name="Harder C.B."/>
            <person name="Miyauchi S."/>
            <person name="Viragh M."/>
            <person name="Kuo A."/>
            <person name="Thoen E."/>
            <person name="Andreopoulos B."/>
            <person name="Lu D."/>
            <person name="Skrede I."/>
            <person name="Drula E."/>
            <person name="Henrissat B."/>
            <person name="Morin E."/>
            <person name="Kohler A."/>
            <person name="Barry K."/>
            <person name="LaButti K."/>
            <person name="Morin E."/>
            <person name="Salamov A."/>
            <person name="Lipzen A."/>
            <person name="Mereny Z."/>
            <person name="Hegedus B."/>
            <person name="Baldrian P."/>
            <person name="Stursova M."/>
            <person name="Weitz H."/>
            <person name="Taylor A."/>
            <person name="Grigoriev I.V."/>
            <person name="Nagy L.G."/>
            <person name="Martin F."/>
            <person name="Kauserud H."/>
        </authorList>
    </citation>
    <scope>NUCLEOTIDE SEQUENCE</scope>
    <source>
        <strain evidence="2">9284</strain>
    </source>
</reference>
<organism evidence="2 3">
    <name type="scientific">Roridomyces roridus</name>
    <dbReference type="NCBI Taxonomy" id="1738132"/>
    <lineage>
        <taxon>Eukaryota</taxon>
        <taxon>Fungi</taxon>
        <taxon>Dikarya</taxon>
        <taxon>Basidiomycota</taxon>
        <taxon>Agaricomycotina</taxon>
        <taxon>Agaricomycetes</taxon>
        <taxon>Agaricomycetidae</taxon>
        <taxon>Agaricales</taxon>
        <taxon>Marasmiineae</taxon>
        <taxon>Mycenaceae</taxon>
        <taxon>Roridomyces</taxon>
    </lineage>
</organism>
<dbReference type="InterPro" id="IPR001810">
    <property type="entry name" value="F-box_dom"/>
</dbReference>
<evidence type="ECO:0000313" key="3">
    <source>
        <dbReference type="Proteomes" id="UP001221142"/>
    </source>
</evidence>
<dbReference type="InterPro" id="IPR036047">
    <property type="entry name" value="F-box-like_dom_sf"/>
</dbReference>
<feature type="domain" description="F-box" evidence="1">
    <location>
        <begin position="11"/>
        <end position="59"/>
    </location>
</feature>